<protein>
    <submittedName>
        <fullName evidence="2">Uncharacterized protein</fullName>
    </submittedName>
</protein>
<accession>A0A2G1WCD8</accession>
<proteinExistence type="predicted"/>
<dbReference type="AlphaFoldDB" id="A0A2G1WCD8"/>
<evidence type="ECO:0000313" key="2">
    <source>
        <dbReference type="EMBL" id="PHQ36309.1"/>
    </source>
</evidence>
<name>A0A2G1WCD8_9BACT</name>
<dbReference type="EMBL" id="NIZW01000003">
    <property type="protein sequence ID" value="PHQ36309.1"/>
    <property type="molecule type" value="Genomic_DNA"/>
</dbReference>
<keyword evidence="3" id="KW-1185">Reference proteome</keyword>
<organism evidence="2 3">
    <name type="scientific">Rhodopirellula bahusiensis</name>
    <dbReference type="NCBI Taxonomy" id="2014065"/>
    <lineage>
        <taxon>Bacteria</taxon>
        <taxon>Pseudomonadati</taxon>
        <taxon>Planctomycetota</taxon>
        <taxon>Planctomycetia</taxon>
        <taxon>Pirellulales</taxon>
        <taxon>Pirellulaceae</taxon>
        <taxon>Rhodopirellula</taxon>
    </lineage>
</organism>
<dbReference type="OrthoDB" id="230059at2"/>
<comment type="caution">
    <text evidence="2">The sequence shown here is derived from an EMBL/GenBank/DDBJ whole genome shotgun (WGS) entry which is preliminary data.</text>
</comment>
<sequence length="664" mass="72263">MFASSGEHGVVAQETGADAEEQDQLPPDPAVEQLKLKASGGPEALGRSVNALARVQAWSAVNELLQPLATSAPAADRAALIASQISTDQRIRISSAVDVSDEAKSALDAIFDARAKTLRDPSRLQAAIKQLTSSKDDDKLAAYRTLFRGGEYASAALIGDIVRTSDLDQRREDLRVLLKIDRKAGIAGLRRVALYGTDSARGKALDALAMLGSDEVQVDLLTRRLEASSDSVSREPALKIMRLALQDAMNEAVASQHDFGDVSVWAINPKRDGVVPTQAATWVVSFRNAADAASRLSRVGDDDPSSMVQQLTAQLAYRVANDPDWGDAKNRDQFIQGFFGTASAEEVLAAWALPVLSNSVASENDPAAVGVLRLIDGEISRGLAASLLRQGADASVLVETVDHPNATVRYEAAATIARLMQSDPKLTFAGMSRVQDRWQQMATLGEKGVAIILENRPEIISSWQRIMAGAGFEPQITYSVAALERRLSLGDDVRLIVSKEQPRDASAIEMIDVVRRMRVGRDVPLLIYSPAPIIEKPELIEDEIDRRTEAQKEFDANLPDQFGVRGGIDSLDIAIERSLIHGAVDRDWTKRRTLDLQLIGQTRWGDESLKAGVIRSMPRPRSAAGLYEILLDSRRRAHLPTLSPSDRMRYRMLALDAIAASTEE</sequence>
<feature type="region of interest" description="Disordered" evidence="1">
    <location>
        <begin position="1"/>
        <end position="39"/>
    </location>
</feature>
<evidence type="ECO:0000256" key="1">
    <source>
        <dbReference type="SAM" id="MobiDB-lite"/>
    </source>
</evidence>
<gene>
    <name evidence="2" type="ORF">CEE69_05510</name>
</gene>
<reference evidence="2 3" key="1">
    <citation type="submission" date="2017-06" db="EMBL/GenBank/DDBJ databases">
        <title>Description of Rhodopirellula bahusiensis sp. nov.</title>
        <authorList>
            <person name="Kizina J."/>
            <person name="Harder J."/>
        </authorList>
    </citation>
    <scope>NUCLEOTIDE SEQUENCE [LARGE SCALE GENOMIC DNA]</scope>
    <source>
        <strain evidence="2 3">SWK21</strain>
    </source>
</reference>
<dbReference type="Proteomes" id="UP000225740">
    <property type="component" value="Unassembled WGS sequence"/>
</dbReference>
<evidence type="ECO:0000313" key="3">
    <source>
        <dbReference type="Proteomes" id="UP000225740"/>
    </source>
</evidence>